<name>A0A069RZM1_PHOVU</name>
<dbReference type="Pfam" id="PF07929">
    <property type="entry name" value="PRiA4_ORF3"/>
    <property type="match status" value="1"/>
</dbReference>
<dbReference type="PANTHER" id="PTHR41878:SF1">
    <property type="entry name" value="TNPR PROTEIN"/>
    <property type="match status" value="1"/>
</dbReference>
<reference evidence="2 3" key="1">
    <citation type="submission" date="2014-04" db="EMBL/GenBank/DDBJ databases">
        <authorList>
            <person name="Sears C."/>
            <person name="Carroll K."/>
            <person name="Sack B.R."/>
            <person name="Qadri F."/>
            <person name="Myers L.L."/>
            <person name="Chung G.-T."/>
            <person name="Escheverria P."/>
            <person name="Fraser C.M."/>
            <person name="Sadzewicz L."/>
            <person name="Shefchek K.A."/>
            <person name="Tallon L."/>
            <person name="Das S.P."/>
            <person name="Daugherty S."/>
            <person name="Mongodin E.F."/>
        </authorList>
    </citation>
    <scope>NUCLEOTIDE SEQUENCE [LARGE SCALE GENOMIC DNA]</scope>
    <source>
        <strain evidence="2 3">3975 RP4</strain>
    </source>
</reference>
<accession>A0A069RZM1</accession>
<evidence type="ECO:0000313" key="3">
    <source>
        <dbReference type="Proteomes" id="UP000027661"/>
    </source>
</evidence>
<proteinExistence type="predicted"/>
<dbReference type="InterPro" id="IPR012912">
    <property type="entry name" value="Plasmid_pRiA4b_Orf3-like"/>
</dbReference>
<feature type="domain" description="Plasmid pRiA4b Orf3-like" evidence="1">
    <location>
        <begin position="333"/>
        <end position="509"/>
    </location>
</feature>
<protein>
    <submittedName>
        <fullName evidence="2">Plasmid pRiA4b ORF-3-like family protein</fullName>
    </submittedName>
</protein>
<evidence type="ECO:0000313" key="2">
    <source>
        <dbReference type="EMBL" id="KDS42609.1"/>
    </source>
</evidence>
<gene>
    <name evidence="2" type="ORF">M099_4658</name>
</gene>
<dbReference type="Gene3D" id="3.10.290.30">
    <property type="entry name" value="MM3350-like"/>
    <property type="match status" value="1"/>
</dbReference>
<evidence type="ECO:0000259" key="1">
    <source>
        <dbReference type="Pfam" id="PF07929"/>
    </source>
</evidence>
<dbReference type="PANTHER" id="PTHR41878">
    <property type="entry name" value="LEXA REPRESSOR-RELATED"/>
    <property type="match status" value="1"/>
</dbReference>
<dbReference type="SUPFAM" id="SSF159941">
    <property type="entry name" value="MM3350-like"/>
    <property type="match status" value="1"/>
</dbReference>
<dbReference type="AlphaFoldDB" id="A0A069RZM1"/>
<dbReference type="Proteomes" id="UP000027661">
    <property type="component" value="Unassembled WGS sequence"/>
</dbReference>
<comment type="caution">
    <text evidence="2">The sequence shown here is derived from an EMBL/GenBank/DDBJ whole genome shotgun (WGS) entry which is preliminary data.</text>
</comment>
<dbReference type="RefSeq" id="WP_032953738.1">
    <property type="nucleotide sequence ID" value="NZ_JNHM01000184.1"/>
</dbReference>
<dbReference type="PATRIC" id="fig|1339352.3.peg.4359"/>
<organism evidence="2 3">
    <name type="scientific">Phocaeicola vulgatus str. 3975 RP4</name>
    <dbReference type="NCBI Taxonomy" id="1339352"/>
    <lineage>
        <taxon>Bacteria</taxon>
        <taxon>Pseudomonadati</taxon>
        <taxon>Bacteroidota</taxon>
        <taxon>Bacteroidia</taxon>
        <taxon>Bacteroidales</taxon>
        <taxon>Bacteroidaceae</taxon>
        <taxon>Phocaeicola</taxon>
    </lineage>
</organism>
<dbReference type="EMBL" id="JNHM01000184">
    <property type="protein sequence ID" value="KDS42609.1"/>
    <property type="molecule type" value="Genomic_DNA"/>
</dbReference>
<dbReference type="InterPro" id="IPR024047">
    <property type="entry name" value="MM3350-like_sf"/>
</dbReference>
<sequence>MAKKKNSQFLLGLLEDIISLLTPEEQEIAFELFNDGANQVDEELSHIYYHHQCPDYRLIAQPIASYLMPLWTMDDMSSLSPAEIYSSCAVIPQETLERDLRNFIFNIFVVYRKMPEKCYSYRMWYALGIMEHFRMEHCLDIVLEVLRQDLDFYDFYFGYLYETMLSAITYQLGQNQLDVLMDFMKEPGLLPMSKYRVIEAVAHIVITHPDRREEVMDWFGNLLSYYFDVLKEQKNDICSTLLLDHVTACMMDIRGVETLPILQKIYRTYHIKPYGIPSINELKKKMPYAEMHGLEMERVEDYLVEVFEVATDEEEDEEIYDDPLYMEEQPAKKFRIKIELKDSEPLVWRILEVPSNICLERFSEVVEVAMGWDGYHLHRFIKGNTYYLPPKDRADDCFFEGVPKQFDSGMLSLGELLSRKGSKIKYEYDFGDSWIHEIILESCQSYKKEEIPVIALLDGENACPPEDCNGIWGYRKMLKALEKPRSKAAREYKEWLGYNFDPTEFDLDETRGLLAEIVD</sequence>